<proteinExistence type="predicted"/>
<keyword evidence="1" id="KW-0812">Transmembrane</keyword>
<dbReference type="AlphaFoldDB" id="A0A382TLX4"/>
<feature type="transmembrane region" description="Helical" evidence="1">
    <location>
        <begin position="80"/>
        <end position="98"/>
    </location>
</feature>
<gene>
    <name evidence="2" type="ORF">METZ01_LOCUS375626</name>
</gene>
<reference evidence="2" key="1">
    <citation type="submission" date="2018-05" db="EMBL/GenBank/DDBJ databases">
        <authorList>
            <person name="Lanie J.A."/>
            <person name="Ng W.-L."/>
            <person name="Kazmierczak K.M."/>
            <person name="Andrzejewski T.M."/>
            <person name="Davidsen T.M."/>
            <person name="Wayne K.J."/>
            <person name="Tettelin H."/>
            <person name="Glass J.I."/>
            <person name="Rusch D."/>
            <person name="Podicherti R."/>
            <person name="Tsui H.-C.T."/>
            <person name="Winkler M.E."/>
        </authorList>
    </citation>
    <scope>NUCLEOTIDE SEQUENCE</scope>
</reference>
<feature type="transmembrane region" description="Helical" evidence="1">
    <location>
        <begin position="196"/>
        <end position="217"/>
    </location>
</feature>
<dbReference type="InterPro" id="IPR022134">
    <property type="entry name" value="DUF3667"/>
</dbReference>
<name>A0A382TLX4_9ZZZZ</name>
<evidence type="ECO:0000256" key="1">
    <source>
        <dbReference type="SAM" id="Phobius"/>
    </source>
</evidence>
<feature type="transmembrane region" description="Helical" evidence="1">
    <location>
        <begin position="138"/>
        <end position="155"/>
    </location>
</feature>
<sequence length="261" mass="30721">MSKEKICKNCNYKLEKNYCSNCGQKDVDILKFREILKEFFDDILDLDSRAYRTLKYLLFRPGFLTTEYWAGRRMKYLPPFRLILITSFIYFIMVPLLIDSTDLPFYTDDDPNINQEKIELMDTWNNRFIAIEPAVEKYILLACTPFIALILTWLYRKKGLLYFHHLIAFLHLCSFEFCITTVSSALGLLLKDYEDIIDTITLVPLVAYFIIMMKNLYNESYFKTILKSLVVISCILLFLVFTVLGYVFIPPLLSKILNLNS</sequence>
<keyword evidence="1" id="KW-0472">Membrane</keyword>
<protein>
    <recommendedName>
        <fullName evidence="3">DUF3667 domain-containing protein</fullName>
    </recommendedName>
</protein>
<dbReference type="EMBL" id="UINC01137437">
    <property type="protein sequence ID" value="SVD22772.1"/>
    <property type="molecule type" value="Genomic_DNA"/>
</dbReference>
<evidence type="ECO:0000313" key="2">
    <source>
        <dbReference type="EMBL" id="SVD22772.1"/>
    </source>
</evidence>
<dbReference type="Pfam" id="PF12412">
    <property type="entry name" value="DUF3667"/>
    <property type="match status" value="1"/>
</dbReference>
<feature type="transmembrane region" description="Helical" evidence="1">
    <location>
        <begin position="167"/>
        <end position="190"/>
    </location>
</feature>
<feature type="transmembrane region" description="Helical" evidence="1">
    <location>
        <begin position="229"/>
        <end position="249"/>
    </location>
</feature>
<organism evidence="2">
    <name type="scientific">marine metagenome</name>
    <dbReference type="NCBI Taxonomy" id="408172"/>
    <lineage>
        <taxon>unclassified sequences</taxon>
        <taxon>metagenomes</taxon>
        <taxon>ecological metagenomes</taxon>
    </lineage>
</organism>
<keyword evidence="1" id="KW-1133">Transmembrane helix</keyword>
<evidence type="ECO:0008006" key="3">
    <source>
        <dbReference type="Google" id="ProtNLM"/>
    </source>
</evidence>
<accession>A0A382TLX4</accession>